<proteinExistence type="predicted"/>
<feature type="transmembrane region" description="Helical" evidence="6">
    <location>
        <begin position="248"/>
        <end position="272"/>
    </location>
</feature>
<dbReference type="GO" id="GO:0098797">
    <property type="term" value="C:plasma membrane protein complex"/>
    <property type="evidence" value="ECO:0007669"/>
    <property type="project" value="TreeGrafter"/>
</dbReference>
<protein>
    <recommendedName>
        <fullName evidence="10">ABC3 transporter permease protein domain-containing protein</fullName>
    </recommendedName>
</protein>
<keyword evidence="3 6" id="KW-0812">Transmembrane</keyword>
<dbReference type="InterPro" id="IPR051447">
    <property type="entry name" value="Lipoprotein-release_system"/>
</dbReference>
<dbReference type="EMBL" id="UINC01001139">
    <property type="protein sequence ID" value="SUZ71996.1"/>
    <property type="molecule type" value="Genomic_DNA"/>
</dbReference>
<evidence type="ECO:0000256" key="1">
    <source>
        <dbReference type="ARBA" id="ARBA00004651"/>
    </source>
</evidence>
<evidence type="ECO:0000256" key="6">
    <source>
        <dbReference type="SAM" id="Phobius"/>
    </source>
</evidence>
<dbReference type="Pfam" id="PF02687">
    <property type="entry name" value="FtsX"/>
    <property type="match status" value="1"/>
</dbReference>
<dbReference type="PROSITE" id="PS51257">
    <property type="entry name" value="PROKAR_LIPOPROTEIN"/>
    <property type="match status" value="1"/>
</dbReference>
<dbReference type="InterPro" id="IPR025857">
    <property type="entry name" value="MacB_PCD"/>
</dbReference>
<evidence type="ECO:0008006" key="10">
    <source>
        <dbReference type="Google" id="ProtNLM"/>
    </source>
</evidence>
<keyword evidence="2" id="KW-1003">Cell membrane</keyword>
<dbReference type="PANTHER" id="PTHR30489:SF0">
    <property type="entry name" value="LIPOPROTEIN-RELEASING SYSTEM TRANSMEMBRANE PROTEIN LOLE"/>
    <property type="match status" value="1"/>
</dbReference>
<dbReference type="PANTHER" id="PTHR30489">
    <property type="entry name" value="LIPOPROTEIN-RELEASING SYSTEM TRANSMEMBRANE PROTEIN LOLE"/>
    <property type="match status" value="1"/>
</dbReference>
<feature type="transmembrane region" description="Helical" evidence="6">
    <location>
        <begin position="304"/>
        <end position="326"/>
    </location>
</feature>
<organism evidence="9">
    <name type="scientific">marine metagenome</name>
    <dbReference type="NCBI Taxonomy" id="408172"/>
    <lineage>
        <taxon>unclassified sequences</taxon>
        <taxon>metagenomes</taxon>
        <taxon>ecological metagenomes</taxon>
    </lineage>
</organism>
<feature type="transmembrane region" description="Helical" evidence="6">
    <location>
        <begin position="12"/>
        <end position="35"/>
    </location>
</feature>
<dbReference type="GO" id="GO:0044874">
    <property type="term" value="P:lipoprotein localization to outer membrane"/>
    <property type="evidence" value="ECO:0007669"/>
    <property type="project" value="TreeGrafter"/>
</dbReference>
<evidence type="ECO:0000313" key="9">
    <source>
        <dbReference type="EMBL" id="SUZ71996.1"/>
    </source>
</evidence>
<evidence type="ECO:0000259" key="8">
    <source>
        <dbReference type="Pfam" id="PF12704"/>
    </source>
</evidence>
<reference evidence="9" key="1">
    <citation type="submission" date="2018-05" db="EMBL/GenBank/DDBJ databases">
        <authorList>
            <person name="Lanie J.A."/>
            <person name="Ng W.-L."/>
            <person name="Kazmierczak K.M."/>
            <person name="Andrzejewski T.M."/>
            <person name="Davidsen T.M."/>
            <person name="Wayne K.J."/>
            <person name="Tettelin H."/>
            <person name="Glass J.I."/>
            <person name="Rusch D."/>
            <person name="Podicherti R."/>
            <person name="Tsui H.-C.T."/>
            <person name="Winkler M.E."/>
        </authorList>
    </citation>
    <scope>NUCLEOTIDE SEQUENCE</scope>
</reference>
<keyword evidence="4 6" id="KW-1133">Transmembrane helix</keyword>
<evidence type="ECO:0000256" key="4">
    <source>
        <dbReference type="ARBA" id="ARBA00022989"/>
    </source>
</evidence>
<keyword evidence="5 6" id="KW-0472">Membrane</keyword>
<dbReference type="Pfam" id="PF12704">
    <property type="entry name" value="MacB_PCD"/>
    <property type="match status" value="1"/>
</dbReference>
<dbReference type="InterPro" id="IPR003838">
    <property type="entry name" value="ABC3_permease_C"/>
</dbReference>
<evidence type="ECO:0000256" key="2">
    <source>
        <dbReference type="ARBA" id="ARBA00022475"/>
    </source>
</evidence>
<accession>A0A381PY72</accession>
<evidence type="ECO:0000259" key="7">
    <source>
        <dbReference type="Pfam" id="PF02687"/>
    </source>
</evidence>
<feature type="transmembrane region" description="Helical" evidence="6">
    <location>
        <begin position="346"/>
        <end position="369"/>
    </location>
</feature>
<feature type="domain" description="ABC3 transporter permease C-terminal" evidence="7">
    <location>
        <begin position="252"/>
        <end position="376"/>
    </location>
</feature>
<sequence length="385" mass="42903">MLGGKGAGPSRLNGWIAIIGLAIGCIAMILSVSVLNGFESRVINRIIGFEGDIRISDMTNWEENIDKIRSIENVKEVLAFQERKGLIIGRDEVQRMVLFKAVDTKLITSFYDLNLLKGDNLPDLPLVYLGEMTARRLNVSIGDGIRIMSPIDQGSSWGFPQQIQCVIGGIFNIQVLDLDDKIVFIPAEVGNRLFTRKNGPDGADIRLFENTDPDRIAMSIQKYFPSAKVETWKDLHNELFSAMKFERIGALVVLSMIILVACFNLVTTLMLVTAQKMREFGILQVMGSTQDLVRSIVMYQGSMIGGIGIFIGLGIGLLLIFFQNIFGIITLPEDIYFTPYLPMVIFAYDFIIILSISLGMVILSTWIAAKRTLMISPIEAVYLEK</sequence>
<evidence type="ECO:0000256" key="3">
    <source>
        <dbReference type="ARBA" id="ARBA00022692"/>
    </source>
</evidence>
<evidence type="ECO:0000256" key="5">
    <source>
        <dbReference type="ARBA" id="ARBA00023136"/>
    </source>
</evidence>
<feature type="domain" description="MacB-like periplasmic core" evidence="8">
    <location>
        <begin position="16"/>
        <end position="222"/>
    </location>
</feature>
<comment type="subcellular location">
    <subcellularLocation>
        <location evidence="1">Cell membrane</location>
        <topology evidence="1">Multi-pass membrane protein</topology>
    </subcellularLocation>
</comment>
<gene>
    <name evidence="9" type="ORF">METZ01_LOCUS24850</name>
</gene>
<dbReference type="AlphaFoldDB" id="A0A381PY72"/>
<name>A0A381PY72_9ZZZZ</name>